<dbReference type="SUPFAM" id="SSF101874">
    <property type="entry name" value="YceI-like"/>
    <property type="match status" value="1"/>
</dbReference>
<organism evidence="2 3">
    <name type="scientific">Flagellimonas aquimarina</name>
    <dbReference type="NCBI Taxonomy" id="2201895"/>
    <lineage>
        <taxon>Bacteria</taxon>
        <taxon>Pseudomonadati</taxon>
        <taxon>Bacteroidota</taxon>
        <taxon>Flavobacteriia</taxon>
        <taxon>Flavobacteriales</taxon>
        <taxon>Flavobacteriaceae</taxon>
        <taxon>Flagellimonas</taxon>
    </lineage>
</organism>
<dbReference type="Gene3D" id="2.40.128.110">
    <property type="entry name" value="Lipid/polyisoprenoid-binding, YceI-like"/>
    <property type="match status" value="1"/>
</dbReference>
<dbReference type="InterPro" id="IPR036761">
    <property type="entry name" value="TTHA0802/YceI-like_sf"/>
</dbReference>
<evidence type="ECO:0000259" key="1">
    <source>
        <dbReference type="Pfam" id="PF04264"/>
    </source>
</evidence>
<proteinExistence type="predicted"/>
<dbReference type="Pfam" id="PF04264">
    <property type="entry name" value="YceI"/>
    <property type="match status" value="1"/>
</dbReference>
<dbReference type="Proteomes" id="UP000245762">
    <property type="component" value="Unassembled WGS sequence"/>
</dbReference>
<dbReference type="RefSeq" id="WP_109662816.1">
    <property type="nucleotide sequence ID" value="NZ_QGEG01000002.1"/>
</dbReference>
<dbReference type="OrthoDB" id="116832at2"/>
<keyword evidence="3" id="KW-1185">Reference proteome</keyword>
<comment type="caution">
    <text evidence="2">The sequence shown here is derived from an EMBL/GenBank/DDBJ whole genome shotgun (WGS) entry which is preliminary data.</text>
</comment>
<name>A0A316KWZ1_9FLAO</name>
<sequence>MKNTIYRVVVISLILITITLQNSNAQGKYIDRSGKIQFEASEALFEEVKASNESVTSVLDTKTGQIAALALIKGFHFKNSLMEEHFNENYIESGMYPKATFKGQFSDLDLALLDENTKKAAMEGTLKLHGKEKEVRTQISIQKVGDIISMTGEFVVTPGDFDIHIPKIVQNKIAKEVLVKFDFKLIKK</sequence>
<protein>
    <recommendedName>
        <fullName evidence="1">Lipid/polyisoprenoid-binding YceI-like domain-containing protein</fullName>
    </recommendedName>
</protein>
<accession>A0A316KWZ1</accession>
<reference evidence="2 3" key="1">
    <citation type="submission" date="2018-05" db="EMBL/GenBank/DDBJ databases">
        <title>Complete genome sequence of Flagellimonas aquimarina ECD12 isolated from seaweed Ecklonia cava.</title>
        <authorList>
            <person name="Choi S."/>
            <person name="Seong C."/>
        </authorList>
    </citation>
    <scope>NUCLEOTIDE SEQUENCE [LARGE SCALE GENOMIC DNA]</scope>
    <source>
        <strain evidence="2 3">ECD12</strain>
    </source>
</reference>
<dbReference type="InterPro" id="IPR007372">
    <property type="entry name" value="Lipid/polyisoprenoid-bd_YceI"/>
</dbReference>
<gene>
    <name evidence="2" type="ORF">DKG77_10615</name>
</gene>
<evidence type="ECO:0000313" key="2">
    <source>
        <dbReference type="EMBL" id="PWL38692.1"/>
    </source>
</evidence>
<feature type="domain" description="Lipid/polyisoprenoid-binding YceI-like" evidence="1">
    <location>
        <begin position="34"/>
        <end position="184"/>
    </location>
</feature>
<dbReference type="EMBL" id="QGEG01000002">
    <property type="protein sequence ID" value="PWL38692.1"/>
    <property type="molecule type" value="Genomic_DNA"/>
</dbReference>
<evidence type="ECO:0000313" key="3">
    <source>
        <dbReference type="Proteomes" id="UP000245762"/>
    </source>
</evidence>
<dbReference type="AlphaFoldDB" id="A0A316KWZ1"/>